<dbReference type="HAMAP" id="MF_00177">
    <property type="entry name" value="Lys_tRNA_synth_class1"/>
    <property type="match status" value="1"/>
</dbReference>
<evidence type="ECO:0000256" key="2">
    <source>
        <dbReference type="ARBA" id="ARBA00005594"/>
    </source>
</evidence>
<keyword evidence="7 10" id="KW-0648">Protein biosynthesis</keyword>
<dbReference type="EMBL" id="NBYO01000001">
    <property type="protein sequence ID" value="OXT01680.1"/>
    <property type="molecule type" value="Genomic_DNA"/>
</dbReference>
<reference evidence="12" key="1">
    <citation type="journal article" date="2017" name="Int. J. Syst. Evol. Microbiol.">
        <title>Notoacmeibacter marinus gen. nov., sp. nov., isolated from the gut of a limpet and proposal of Notoacmeibacteraceae fam. nov. in the order Rhizobiales of the class Alphaproteobacteria.</title>
        <authorList>
            <person name="Huang Z."/>
            <person name="Guo F."/>
            <person name="Lai Q."/>
        </authorList>
    </citation>
    <scope>NUCLEOTIDE SEQUENCE [LARGE SCALE GENOMIC DNA]</scope>
    <source>
        <strain evidence="12">XMTR2A4</strain>
    </source>
</reference>
<dbReference type="InterPro" id="IPR008925">
    <property type="entry name" value="aa_tRNA-synth_I_cd-bd_sf"/>
</dbReference>
<evidence type="ECO:0000256" key="6">
    <source>
        <dbReference type="ARBA" id="ARBA00022840"/>
    </source>
</evidence>
<accession>A0A231V0M3</accession>
<feature type="short sequence motif" description="'KMSKS' region" evidence="10">
    <location>
        <begin position="304"/>
        <end position="308"/>
    </location>
</feature>
<protein>
    <recommendedName>
        <fullName evidence="10">Lysine--tRNA ligase</fullName>
        <ecNumber evidence="10">6.1.1.6</ecNumber>
    </recommendedName>
    <alternativeName>
        <fullName evidence="10">Lysyl-tRNA synthetase</fullName>
        <shortName evidence="10">LysRS</shortName>
    </alternativeName>
</protein>
<dbReference type="NCBIfam" id="TIGR00467">
    <property type="entry name" value="lysS_arch"/>
    <property type="match status" value="1"/>
</dbReference>
<keyword evidence="8 10" id="KW-0030">Aminoacyl-tRNA synthetase</keyword>
<feature type="binding site" evidence="10">
    <location>
        <position position="307"/>
    </location>
    <ligand>
        <name>ATP</name>
        <dbReference type="ChEBI" id="CHEBI:30616"/>
    </ligand>
</feature>
<evidence type="ECO:0000256" key="9">
    <source>
        <dbReference type="ARBA" id="ARBA00048573"/>
    </source>
</evidence>
<dbReference type="RefSeq" id="WP_094075649.1">
    <property type="nucleotide sequence ID" value="NZ_NBYO01000001.1"/>
</dbReference>
<dbReference type="GO" id="GO:0004824">
    <property type="term" value="F:lysine-tRNA ligase activity"/>
    <property type="evidence" value="ECO:0007669"/>
    <property type="project" value="UniProtKB-UniRule"/>
</dbReference>
<dbReference type="Gene3D" id="1.10.10.350">
    <property type="match status" value="1"/>
</dbReference>
<evidence type="ECO:0000256" key="1">
    <source>
        <dbReference type="ARBA" id="ARBA00004496"/>
    </source>
</evidence>
<evidence type="ECO:0000313" key="12">
    <source>
        <dbReference type="Proteomes" id="UP000215405"/>
    </source>
</evidence>
<evidence type="ECO:0000256" key="3">
    <source>
        <dbReference type="ARBA" id="ARBA00022490"/>
    </source>
</evidence>
<comment type="catalytic activity">
    <reaction evidence="9 10">
        <text>tRNA(Lys) + L-lysine + ATP = L-lysyl-tRNA(Lys) + AMP + diphosphate</text>
        <dbReference type="Rhea" id="RHEA:20792"/>
        <dbReference type="Rhea" id="RHEA-COMP:9696"/>
        <dbReference type="Rhea" id="RHEA-COMP:9697"/>
        <dbReference type="ChEBI" id="CHEBI:30616"/>
        <dbReference type="ChEBI" id="CHEBI:32551"/>
        <dbReference type="ChEBI" id="CHEBI:33019"/>
        <dbReference type="ChEBI" id="CHEBI:78442"/>
        <dbReference type="ChEBI" id="CHEBI:78529"/>
        <dbReference type="ChEBI" id="CHEBI:456215"/>
        <dbReference type="EC" id="6.1.1.6"/>
    </reaction>
</comment>
<name>A0A231V0M3_9HYPH</name>
<evidence type="ECO:0000256" key="10">
    <source>
        <dbReference type="HAMAP-Rule" id="MF_00177"/>
    </source>
</evidence>
<keyword evidence="5 10" id="KW-0547">Nucleotide-binding</keyword>
<dbReference type="PANTHER" id="PTHR37940:SF1">
    <property type="entry name" value="LYSINE--TRNA LIGASE"/>
    <property type="match status" value="1"/>
</dbReference>
<dbReference type="GO" id="GO:0006430">
    <property type="term" value="P:lysyl-tRNA aminoacylation"/>
    <property type="evidence" value="ECO:0007669"/>
    <property type="project" value="UniProtKB-UniRule"/>
</dbReference>
<dbReference type="AlphaFoldDB" id="A0A231V0M3"/>
<comment type="similarity">
    <text evidence="2 10">Belongs to the class-I aminoacyl-tRNA synthetase family.</text>
</comment>
<sequence>MSLPALTEEELSADFRQEAAVSKAWPFEEARKIIKRYAKGEYPENGVLFETGYGPSGLPHIGTFGEVARTSMVRHAFRVLTSDEVPTHLICFSDDMDGMRKVAENVPDPQALMPHLQKPLTEVPDPFCGGHDSFGAHNNAKLRSFLDQFGFDYEFASATEFYKSGRFDEALREAARQYRKIMDVMLPTLGEERQATYSPFLPIDPKSGRVLYVPMKHVDPEAGTITFDDENGEEMTLPITGGHVKLQWKPDFGMRWAALGVDFEMFGKDHQTNAVVYDKICRILGGRAPEHFVYELFLDDKGEKISKSKGNGISIDEWLAYAPTESLALYMFSKPRTAKRLHFDVIPRAVDEYYQFLAAYGRQDAKQRLANPVYHIHAGKVPVVELPIAFSMLLNLVSASNAENRDVMWGFISAYAPGTSAETHPDLDRLVGFALRYYEDFVRPAKKFREPDAIERDALEQLQASLRGQPDHADGAMLQDAALDVARGIERYQDHNKKSPSGGPGVSVAFFQMLYEVLLGQEKGPRFGSFVALYGTERTAKLIDQALDGELTGPET</sequence>
<dbReference type="InterPro" id="IPR014729">
    <property type="entry name" value="Rossmann-like_a/b/a_fold"/>
</dbReference>
<gene>
    <name evidence="10" type="primary">lysS</name>
    <name evidence="11" type="ORF">B7H23_01575</name>
</gene>
<dbReference type="PANTHER" id="PTHR37940">
    <property type="entry name" value="LYSINE--TRNA LIGASE"/>
    <property type="match status" value="1"/>
</dbReference>
<dbReference type="SUPFAM" id="SSF52374">
    <property type="entry name" value="Nucleotidylyl transferase"/>
    <property type="match status" value="1"/>
</dbReference>
<keyword evidence="4 10" id="KW-0436">Ligase</keyword>
<evidence type="ECO:0000256" key="4">
    <source>
        <dbReference type="ARBA" id="ARBA00022598"/>
    </source>
</evidence>
<dbReference type="GO" id="GO:0005524">
    <property type="term" value="F:ATP binding"/>
    <property type="evidence" value="ECO:0007669"/>
    <property type="project" value="UniProtKB-UniRule"/>
</dbReference>
<dbReference type="PROSITE" id="PS00178">
    <property type="entry name" value="AA_TRNA_LIGASE_I"/>
    <property type="match status" value="1"/>
</dbReference>
<feature type="short sequence motif" description="'HIGH' region" evidence="10">
    <location>
        <begin position="55"/>
        <end position="63"/>
    </location>
</feature>
<comment type="caution">
    <text evidence="11">The sequence shown here is derived from an EMBL/GenBank/DDBJ whole genome shotgun (WGS) entry which is preliminary data.</text>
</comment>
<evidence type="ECO:0000256" key="5">
    <source>
        <dbReference type="ARBA" id="ARBA00022741"/>
    </source>
</evidence>
<dbReference type="GO" id="GO:0005737">
    <property type="term" value="C:cytoplasm"/>
    <property type="evidence" value="ECO:0007669"/>
    <property type="project" value="UniProtKB-SubCell"/>
</dbReference>
<keyword evidence="12" id="KW-1185">Reference proteome</keyword>
<dbReference type="InterPro" id="IPR002904">
    <property type="entry name" value="Lys-tRNA-ligase"/>
</dbReference>
<evidence type="ECO:0000313" key="11">
    <source>
        <dbReference type="EMBL" id="OXT01680.1"/>
    </source>
</evidence>
<dbReference type="Pfam" id="PF01921">
    <property type="entry name" value="tRNA-synt_1f"/>
    <property type="match status" value="1"/>
</dbReference>
<dbReference type="NCBIfam" id="NF001968">
    <property type="entry name" value="PRK00750.1-2"/>
    <property type="match status" value="1"/>
</dbReference>
<dbReference type="InterPro" id="IPR020751">
    <property type="entry name" value="aa-tRNA-synth_I_codon-bd_sub2"/>
</dbReference>
<comment type="subcellular location">
    <subcellularLocation>
        <location evidence="1 10">Cytoplasm</location>
    </subcellularLocation>
</comment>
<dbReference type="Proteomes" id="UP000215405">
    <property type="component" value="Unassembled WGS sequence"/>
</dbReference>
<evidence type="ECO:0000256" key="8">
    <source>
        <dbReference type="ARBA" id="ARBA00023146"/>
    </source>
</evidence>
<keyword evidence="3 10" id="KW-0963">Cytoplasm</keyword>
<dbReference type="InterPro" id="IPR001412">
    <property type="entry name" value="aa-tRNA-synth_I_CS"/>
</dbReference>
<dbReference type="EC" id="6.1.1.6" evidence="10"/>
<proteinExistence type="inferred from homology"/>
<keyword evidence="6 10" id="KW-0067">ATP-binding</keyword>
<evidence type="ECO:0000256" key="7">
    <source>
        <dbReference type="ARBA" id="ARBA00022917"/>
    </source>
</evidence>
<organism evidence="11 12">
    <name type="scientific">Notoacmeibacter marinus</name>
    <dbReference type="NCBI Taxonomy" id="1876515"/>
    <lineage>
        <taxon>Bacteria</taxon>
        <taxon>Pseudomonadati</taxon>
        <taxon>Pseudomonadota</taxon>
        <taxon>Alphaproteobacteria</taxon>
        <taxon>Hyphomicrobiales</taxon>
        <taxon>Notoacmeibacteraceae</taxon>
        <taxon>Notoacmeibacter</taxon>
    </lineage>
</organism>
<dbReference type="SUPFAM" id="SSF48163">
    <property type="entry name" value="An anticodon-binding domain of class I aminoacyl-tRNA synthetases"/>
    <property type="match status" value="1"/>
</dbReference>
<dbReference type="Gene3D" id="3.40.50.620">
    <property type="entry name" value="HUPs"/>
    <property type="match status" value="2"/>
</dbReference>
<dbReference type="GO" id="GO:0000049">
    <property type="term" value="F:tRNA binding"/>
    <property type="evidence" value="ECO:0007669"/>
    <property type="project" value="InterPro"/>
</dbReference>